<keyword evidence="8" id="KW-1185">Reference proteome</keyword>
<dbReference type="InterPro" id="IPR036737">
    <property type="entry name" value="OmpA-like_sf"/>
</dbReference>
<comment type="subcellular location">
    <subcellularLocation>
        <location evidence="1">Cell outer membrane</location>
    </subcellularLocation>
</comment>
<dbReference type="EMBL" id="FMTP01000013">
    <property type="protein sequence ID" value="SCW96626.1"/>
    <property type="molecule type" value="Genomic_DNA"/>
</dbReference>
<protein>
    <submittedName>
        <fullName evidence="7">Outer membrane protein OmpA</fullName>
    </submittedName>
</protein>
<feature type="domain" description="OmpA-like" evidence="6">
    <location>
        <begin position="79"/>
        <end position="197"/>
    </location>
</feature>
<dbReference type="InterPro" id="IPR006690">
    <property type="entry name" value="OMPA-like_CS"/>
</dbReference>
<evidence type="ECO:0000256" key="2">
    <source>
        <dbReference type="ARBA" id="ARBA00023136"/>
    </source>
</evidence>
<dbReference type="RefSeq" id="WP_091444591.1">
    <property type="nucleotide sequence ID" value="NZ_FMTP01000013.1"/>
</dbReference>
<dbReference type="Proteomes" id="UP000198889">
    <property type="component" value="Unassembled WGS sequence"/>
</dbReference>
<dbReference type="STRING" id="177413.SAMN05660859_0292"/>
<sequence>MTRITRFVGGLALAAALAAPLAGTATAQTPDSDAQIMQGLSQATMFDPSLTAQVLRQMAQDAVTQNLPLTLDKSEIAKRLDKLAQITVQIQFALGSDIIRPESYRTLGSIADAMHHPILANYKFIVVGNTDTTGTRAFNLKLSQERANAIVQALVVVFGVSPDRLEAVGLGQEALQVPSKPQDPINRRVQIFTIGTVGPMGSPVPTSAP</sequence>
<dbReference type="AlphaFoldDB" id="A0A1G4USJ0"/>
<dbReference type="PANTHER" id="PTHR30329:SF21">
    <property type="entry name" value="LIPOPROTEIN YIAD-RELATED"/>
    <property type="match status" value="1"/>
</dbReference>
<feature type="signal peptide" evidence="5">
    <location>
        <begin position="1"/>
        <end position="27"/>
    </location>
</feature>
<dbReference type="PROSITE" id="PS01068">
    <property type="entry name" value="OMPA_1"/>
    <property type="match status" value="1"/>
</dbReference>
<evidence type="ECO:0000259" key="6">
    <source>
        <dbReference type="PROSITE" id="PS51123"/>
    </source>
</evidence>
<organism evidence="7 8">
    <name type="scientific">Ancylobacter rudongensis</name>
    <dbReference type="NCBI Taxonomy" id="177413"/>
    <lineage>
        <taxon>Bacteria</taxon>
        <taxon>Pseudomonadati</taxon>
        <taxon>Pseudomonadota</taxon>
        <taxon>Alphaproteobacteria</taxon>
        <taxon>Hyphomicrobiales</taxon>
        <taxon>Xanthobacteraceae</taxon>
        <taxon>Ancylobacter</taxon>
    </lineage>
</organism>
<keyword evidence="3" id="KW-0998">Cell outer membrane</keyword>
<dbReference type="PROSITE" id="PS51123">
    <property type="entry name" value="OMPA_2"/>
    <property type="match status" value="1"/>
</dbReference>
<dbReference type="GO" id="GO:0009279">
    <property type="term" value="C:cell outer membrane"/>
    <property type="evidence" value="ECO:0007669"/>
    <property type="project" value="UniProtKB-SubCell"/>
</dbReference>
<proteinExistence type="predicted"/>
<dbReference type="Gene3D" id="3.30.1330.60">
    <property type="entry name" value="OmpA-like domain"/>
    <property type="match status" value="1"/>
</dbReference>
<evidence type="ECO:0000256" key="3">
    <source>
        <dbReference type="ARBA" id="ARBA00023237"/>
    </source>
</evidence>
<dbReference type="CDD" id="cd07185">
    <property type="entry name" value="OmpA_C-like"/>
    <property type="match status" value="1"/>
</dbReference>
<evidence type="ECO:0000256" key="4">
    <source>
        <dbReference type="PROSITE-ProRule" id="PRU00473"/>
    </source>
</evidence>
<evidence type="ECO:0000256" key="5">
    <source>
        <dbReference type="SAM" id="SignalP"/>
    </source>
</evidence>
<dbReference type="InterPro" id="IPR006665">
    <property type="entry name" value="OmpA-like"/>
</dbReference>
<dbReference type="InterPro" id="IPR006664">
    <property type="entry name" value="OMP_bac"/>
</dbReference>
<evidence type="ECO:0000313" key="7">
    <source>
        <dbReference type="EMBL" id="SCW96626.1"/>
    </source>
</evidence>
<dbReference type="InterPro" id="IPR050330">
    <property type="entry name" value="Bact_OuterMem_StrucFunc"/>
</dbReference>
<dbReference type="Pfam" id="PF00691">
    <property type="entry name" value="OmpA"/>
    <property type="match status" value="1"/>
</dbReference>
<evidence type="ECO:0000256" key="1">
    <source>
        <dbReference type="ARBA" id="ARBA00004442"/>
    </source>
</evidence>
<gene>
    <name evidence="7" type="ORF">SAMN05660859_0292</name>
</gene>
<dbReference type="PRINTS" id="PR01021">
    <property type="entry name" value="OMPADOMAIN"/>
</dbReference>
<name>A0A1G4USJ0_9HYPH</name>
<keyword evidence="5" id="KW-0732">Signal</keyword>
<dbReference type="PANTHER" id="PTHR30329">
    <property type="entry name" value="STATOR ELEMENT OF FLAGELLAR MOTOR COMPLEX"/>
    <property type="match status" value="1"/>
</dbReference>
<dbReference type="SUPFAM" id="SSF103088">
    <property type="entry name" value="OmpA-like"/>
    <property type="match status" value="1"/>
</dbReference>
<feature type="chain" id="PRO_5011780502" evidence="5">
    <location>
        <begin position="28"/>
        <end position="209"/>
    </location>
</feature>
<evidence type="ECO:0000313" key="8">
    <source>
        <dbReference type="Proteomes" id="UP000198889"/>
    </source>
</evidence>
<reference evidence="8" key="1">
    <citation type="submission" date="2016-10" db="EMBL/GenBank/DDBJ databases">
        <authorList>
            <person name="Varghese N."/>
            <person name="Submissions S."/>
        </authorList>
    </citation>
    <scope>NUCLEOTIDE SEQUENCE [LARGE SCALE GENOMIC DNA]</scope>
    <source>
        <strain evidence="8">CGMCC 1.1761</strain>
    </source>
</reference>
<accession>A0A1G4USJ0</accession>
<keyword evidence="2 4" id="KW-0472">Membrane</keyword>